<dbReference type="InterPro" id="IPR003675">
    <property type="entry name" value="Rce1/LyrA-like_dom"/>
</dbReference>
<evidence type="ECO:0000313" key="3">
    <source>
        <dbReference type="EMBL" id="MBB3120755.1"/>
    </source>
</evidence>
<dbReference type="EMBL" id="JACHXD010000011">
    <property type="protein sequence ID" value="MBB3120755.1"/>
    <property type="molecule type" value="Genomic_DNA"/>
</dbReference>
<dbReference type="GO" id="GO:0004175">
    <property type="term" value="F:endopeptidase activity"/>
    <property type="evidence" value="ECO:0007669"/>
    <property type="project" value="UniProtKB-ARBA"/>
</dbReference>
<keyword evidence="3" id="KW-0378">Hydrolase</keyword>
<keyword evidence="1" id="KW-1133">Transmembrane helix</keyword>
<name>A0A7W5FV95_9BURK</name>
<dbReference type="RefSeq" id="WP_183442520.1">
    <property type="nucleotide sequence ID" value="NZ_JACHXD010000011.1"/>
</dbReference>
<feature type="transmembrane region" description="Helical" evidence="1">
    <location>
        <begin position="258"/>
        <end position="282"/>
    </location>
</feature>
<organism evidence="3 4">
    <name type="scientific">Pseudoduganella violacea</name>
    <dbReference type="NCBI Taxonomy" id="1715466"/>
    <lineage>
        <taxon>Bacteria</taxon>
        <taxon>Pseudomonadati</taxon>
        <taxon>Pseudomonadota</taxon>
        <taxon>Betaproteobacteria</taxon>
        <taxon>Burkholderiales</taxon>
        <taxon>Oxalobacteraceae</taxon>
        <taxon>Telluria group</taxon>
        <taxon>Pseudoduganella</taxon>
    </lineage>
</organism>
<proteinExistence type="predicted"/>
<sequence length="352" mass="38098">MLAGGSLLLLGAICHHLFASSLYAPESALVKFSPWLLFQGLDFAVAVLGGMLAVRYSPAASLKAAGILLLLILLQILFADLPVGLSSGWIWLGGCAGPLGLALGASWYRYRVLAGQDREHLPSLLELFAPTADRRAEAAPHTGLLEALALSVLCFGIFILYSSVAAFESSFRSFDFSISEQDLLNVLLTEIVLGVLALAWLRLRRYPLATLLPRPSLFGLVQGFVLYLLSFGLSGGMVQLLSPLAAADPAMPLSRTSISLYTILSVAAINGLYEETFLLGFLLRGLRRYGMAAAFLVSLLIRALFHTYQGPFGIVSVLIFGLVLSLYYWRSRLLFPVVVAHAFTDIVPFLLS</sequence>
<protein>
    <submittedName>
        <fullName evidence="3">Membrane protease YdiL (CAAX protease family)</fullName>
    </submittedName>
</protein>
<reference evidence="3 4" key="1">
    <citation type="submission" date="2020-08" db="EMBL/GenBank/DDBJ databases">
        <title>Genomic Encyclopedia of Type Strains, Phase III (KMG-III): the genomes of soil and plant-associated and newly described type strains.</title>
        <authorList>
            <person name="Whitman W."/>
        </authorList>
    </citation>
    <scope>NUCLEOTIDE SEQUENCE [LARGE SCALE GENOMIC DNA]</scope>
    <source>
        <strain evidence="3 4">CECT 8897</strain>
    </source>
</reference>
<dbReference type="Proteomes" id="UP000541535">
    <property type="component" value="Unassembled WGS sequence"/>
</dbReference>
<feature type="transmembrane region" description="Helical" evidence="1">
    <location>
        <begin position="311"/>
        <end position="328"/>
    </location>
</feature>
<feature type="transmembrane region" description="Helical" evidence="1">
    <location>
        <begin position="66"/>
        <end position="83"/>
    </location>
</feature>
<feature type="transmembrane region" description="Helical" evidence="1">
    <location>
        <begin position="183"/>
        <end position="203"/>
    </location>
</feature>
<dbReference type="GO" id="GO:0080120">
    <property type="term" value="P:CAAX-box protein maturation"/>
    <property type="evidence" value="ECO:0007669"/>
    <property type="project" value="UniProtKB-ARBA"/>
</dbReference>
<dbReference type="Pfam" id="PF02517">
    <property type="entry name" value="Rce1-like"/>
    <property type="match status" value="1"/>
</dbReference>
<feature type="transmembrane region" description="Helical" evidence="1">
    <location>
        <begin position="289"/>
        <end position="305"/>
    </location>
</feature>
<evidence type="ECO:0000259" key="2">
    <source>
        <dbReference type="Pfam" id="PF02517"/>
    </source>
</evidence>
<feature type="transmembrane region" description="Helical" evidence="1">
    <location>
        <begin position="224"/>
        <end position="246"/>
    </location>
</feature>
<evidence type="ECO:0000313" key="4">
    <source>
        <dbReference type="Proteomes" id="UP000541535"/>
    </source>
</evidence>
<feature type="transmembrane region" description="Helical" evidence="1">
    <location>
        <begin position="89"/>
        <end position="108"/>
    </location>
</feature>
<feature type="transmembrane region" description="Helical" evidence="1">
    <location>
        <begin position="144"/>
        <end position="163"/>
    </location>
</feature>
<comment type="caution">
    <text evidence="3">The sequence shown here is derived from an EMBL/GenBank/DDBJ whole genome shotgun (WGS) entry which is preliminary data.</text>
</comment>
<feature type="domain" description="CAAX prenyl protease 2/Lysostaphin resistance protein A-like" evidence="2">
    <location>
        <begin position="259"/>
        <end position="346"/>
    </location>
</feature>
<dbReference type="AlphaFoldDB" id="A0A7W5FV95"/>
<feature type="transmembrane region" description="Helical" evidence="1">
    <location>
        <begin position="35"/>
        <end position="54"/>
    </location>
</feature>
<gene>
    <name evidence="3" type="ORF">FHS03_003825</name>
</gene>
<evidence type="ECO:0000256" key="1">
    <source>
        <dbReference type="SAM" id="Phobius"/>
    </source>
</evidence>
<keyword evidence="1" id="KW-0812">Transmembrane</keyword>
<keyword evidence="3" id="KW-0645">Protease</keyword>
<keyword evidence="1" id="KW-0472">Membrane</keyword>
<dbReference type="GO" id="GO:0006508">
    <property type="term" value="P:proteolysis"/>
    <property type="evidence" value="ECO:0007669"/>
    <property type="project" value="UniProtKB-KW"/>
</dbReference>
<keyword evidence="4" id="KW-1185">Reference proteome</keyword>
<accession>A0A7W5FV95</accession>